<reference evidence="2 3" key="1">
    <citation type="submission" date="2018-08" db="EMBL/GenBank/DDBJ databases">
        <title>Genome analysis of the thermophilic bacterium of the candidate phylum Aminicenantes from deep subsurface aquifer revealed its physiology and ecological role.</title>
        <authorList>
            <person name="Kadnikov V.V."/>
            <person name="Mardanov A.V."/>
            <person name="Beletsky A.V."/>
            <person name="Karnachuk O.V."/>
            <person name="Ravin N.V."/>
        </authorList>
    </citation>
    <scope>NUCLEOTIDE SEQUENCE [LARGE SCALE GENOMIC DNA]</scope>
    <source>
        <strain evidence="2">BY38</strain>
    </source>
</reference>
<comment type="caution">
    <text evidence="2">The sequence shown here is derived from an EMBL/GenBank/DDBJ whole genome shotgun (WGS) entry which is preliminary data.</text>
</comment>
<feature type="chain" id="PRO_5017580850" description="Glycosyl hydrolase family 98 putative carbohydrate-binding module domain-containing protein" evidence="1">
    <location>
        <begin position="24"/>
        <end position="720"/>
    </location>
</feature>
<gene>
    <name evidence="2" type="ORF">OP8BY_0389</name>
</gene>
<feature type="signal peptide" evidence="1">
    <location>
        <begin position="1"/>
        <end position="23"/>
    </location>
</feature>
<dbReference type="Proteomes" id="UP000257323">
    <property type="component" value="Unassembled WGS sequence"/>
</dbReference>
<name>A0A3E2BKK7_9BACT</name>
<evidence type="ECO:0000313" key="3">
    <source>
        <dbReference type="Proteomes" id="UP000257323"/>
    </source>
</evidence>
<dbReference type="AlphaFoldDB" id="A0A3E2BKK7"/>
<dbReference type="EMBL" id="QUAH01000010">
    <property type="protein sequence ID" value="RFT15280.1"/>
    <property type="molecule type" value="Genomic_DNA"/>
</dbReference>
<evidence type="ECO:0000313" key="2">
    <source>
        <dbReference type="EMBL" id="RFT15280.1"/>
    </source>
</evidence>
<proteinExistence type="predicted"/>
<organism evidence="2 3">
    <name type="scientific">Candidatus Saccharicenans subterraneus</name>
    <dbReference type="NCBI Taxonomy" id="2508984"/>
    <lineage>
        <taxon>Bacteria</taxon>
        <taxon>Candidatus Aminicenantota</taxon>
        <taxon>Candidatus Aminicenantia</taxon>
        <taxon>Candidatus Aminicenantales</taxon>
        <taxon>Candidatus Saccharicenantaceae</taxon>
        <taxon>Candidatus Saccharicenans</taxon>
    </lineage>
</organism>
<evidence type="ECO:0000256" key="1">
    <source>
        <dbReference type="SAM" id="SignalP"/>
    </source>
</evidence>
<evidence type="ECO:0008006" key="4">
    <source>
        <dbReference type="Google" id="ProtNLM"/>
    </source>
</evidence>
<sequence>MVFYFPIFILLVLALVAASGLKAADVVVYDFVKKAPEAKWYRAISAAGELPWNGADNDSRGFARHVTNAVLEDGQTISQVLQTHPEWKNDGNIIGVFPGVKIPAGATFKATVGFLKGATQSDGVKFYVSMVSAGGGAVMLAEVPARYDGKLDQVSVDLSPYAGSTVDFRLSVSAAGRSVQDWAVWASAAIYAPLTVQKVGQVADLSKAKVPATTPQKPAGGVDLQLVKPSIIKTIPLNPAGVAPSRHKVEDIGPLNIEEPMTLLNRVFKDNEKPNTYYYLPREINLVRDRAAGGYRISAVWTNDQRVKTTMTLKANVDPADVKLMEEALKAARGQQAVLRSLPYDEAAIIDMQGWEDWEIENIRIPSFGSLETELPINIAMAPDTLAELKPLLEKEGLTAGMKIKSGTVEREIPIRVGLKYFTGRWYSGVEELGFSIDEKNSVLYLHGVRNLSDFPIKVSSVSLRFRLPNGEDVYKNLKCLKETVIQPGQALDLEVQFVPRGLLLAEYRKAFPTAPPAPKKKSSLLEKGLGALKGELEKKLDKDKVQEAEELLVKDEVGQPASPKVDAFFKQYARSFWMEIEPDFNCQPCLDKIWSNIEVVSYIERMRKLQVEVLASVFDPAAYDSPLEVEKVRVEIRSPYLSAQGRSGLVTGIDFNKNKLKELVTVYLPMASGEQFNFEYKIKAVLKDGQIAESASWETVTDSLDLTVGPYHIKNLFGR</sequence>
<keyword evidence="1" id="KW-0732">Signal</keyword>
<accession>A0A3E2BKK7</accession>
<protein>
    <recommendedName>
        <fullName evidence="4">Glycosyl hydrolase family 98 putative carbohydrate-binding module domain-containing protein</fullName>
    </recommendedName>
</protein>